<evidence type="ECO:0000256" key="1">
    <source>
        <dbReference type="ARBA" id="ARBA00022723"/>
    </source>
</evidence>
<keyword evidence="7" id="KW-1185">Reference proteome</keyword>
<dbReference type="InterPro" id="IPR013149">
    <property type="entry name" value="ADH-like_C"/>
</dbReference>
<dbReference type="InterPro" id="IPR036291">
    <property type="entry name" value="NAD(P)-bd_dom_sf"/>
</dbReference>
<sequence length="350" mass="36942">MKGIVFAGDRKLDLLDFADPTPGPGEVVLEIMASGMCGSDLKFYRTPGGAKALGFKMQDGPIIAGHEPCGVVVAVGPGVPEKQAWVGMRAMQHHYRGCGVCPHCSTGWMQLCVDGVAEVYGVTGHGAHARYMKCPARTLVALPEELSFKTGAAISCGTGTAWGALQRLGLQGDHTIAIFGQGPVGLSATQLAAAMGARVIALDTSPERLARAVEFGADVVINPKETPDVVQAIRDATHGLGAHLSLDASSAPQARAQAVKCVRTWGKACFVGEGDGVTLDVSNDLLRRQVTLIGSWTFSTIGQADCARFIADRKIDVDHLFTHEWTLDRAVEAYQLFDSQTTGKGVFLPG</sequence>
<dbReference type="Pfam" id="PF00107">
    <property type="entry name" value="ADH_zinc_N"/>
    <property type="match status" value="1"/>
</dbReference>
<dbReference type="CDD" id="cd08239">
    <property type="entry name" value="THR_DH_like"/>
    <property type="match status" value="1"/>
</dbReference>
<dbReference type="Gene3D" id="3.90.180.10">
    <property type="entry name" value="Medium-chain alcohol dehydrogenases, catalytic domain"/>
    <property type="match status" value="1"/>
</dbReference>
<evidence type="ECO:0000313" key="7">
    <source>
        <dbReference type="Proteomes" id="UP000076400"/>
    </source>
</evidence>
<reference evidence="6 7" key="1">
    <citation type="submission" date="2015-12" db="EMBL/GenBank/DDBJ databases">
        <title>Genome sequence of Oceanibaculum pacificum MCCC 1A02656.</title>
        <authorList>
            <person name="Lu L."/>
            <person name="Lai Q."/>
            <person name="Shao Z."/>
            <person name="Qian P."/>
        </authorList>
    </citation>
    <scope>NUCLEOTIDE SEQUENCE [LARGE SCALE GENOMIC DNA]</scope>
    <source>
        <strain evidence="6 7">MCCC 1A02656</strain>
    </source>
</reference>
<keyword evidence="1 4" id="KW-0479">Metal-binding</keyword>
<evidence type="ECO:0000256" key="3">
    <source>
        <dbReference type="ARBA" id="ARBA00023002"/>
    </source>
</evidence>
<dbReference type="InterPro" id="IPR011032">
    <property type="entry name" value="GroES-like_sf"/>
</dbReference>
<dbReference type="EMBL" id="LPXN01000109">
    <property type="protein sequence ID" value="KZD07947.1"/>
    <property type="molecule type" value="Genomic_DNA"/>
</dbReference>
<organism evidence="6 7">
    <name type="scientific">Oceanibaculum pacificum</name>
    <dbReference type="NCBI Taxonomy" id="580166"/>
    <lineage>
        <taxon>Bacteria</taxon>
        <taxon>Pseudomonadati</taxon>
        <taxon>Pseudomonadota</taxon>
        <taxon>Alphaproteobacteria</taxon>
        <taxon>Rhodospirillales</taxon>
        <taxon>Oceanibaculaceae</taxon>
        <taxon>Oceanibaculum</taxon>
    </lineage>
</organism>
<dbReference type="SUPFAM" id="SSF50129">
    <property type="entry name" value="GroES-like"/>
    <property type="match status" value="1"/>
</dbReference>
<dbReference type="PROSITE" id="PS00059">
    <property type="entry name" value="ADH_ZINC"/>
    <property type="match status" value="1"/>
</dbReference>
<proteinExistence type="inferred from homology"/>
<evidence type="ECO:0000259" key="5">
    <source>
        <dbReference type="SMART" id="SM00829"/>
    </source>
</evidence>
<dbReference type="Gene3D" id="3.40.50.720">
    <property type="entry name" value="NAD(P)-binding Rossmann-like Domain"/>
    <property type="match status" value="1"/>
</dbReference>
<dbReference type="PANTHER" id="PTHR43401:SF5">
    <property type="entry name" value="ALCOHOL DEHYDROGENASE-RELATED"/>
    <property type="match status" value="1"/>
</dbReference>
<feature type="domain" description="Enoyl reductase (ER)" evidence="5">
    <location>
        <begin position="8"/>
        <end position="347"/>
    </location>
</feature>
<protein>
    <submittedName>
        <fullName evidence="6">Iditol 2-dehydrogenase</fullName>
    </submittedName>
</protein>
<dbReference type="SUPFAM" id="SSF51735">
    <property type="entry name" value="NAD(P)-binding Rossmann-fold domains"/>
    <property type="match status" value="1"/>
</dbReference>
<dbReference type="SMART" id="SM00829">
    <property type="entry name" value="PKS_ER"/>
    <property type="match status" value="1"/>
</dbReference>
<comment type="cofactor">
    <cofactor evidence="4">
        <name>Zn(2+)</name>
        <dbReference type="ChEBI" id="CHEBI:29105"/>
    </cofactor>
</comment>
<dbReference type="GO" id="GO:0008270">
    <property type="term" value="F:zinc ion binding"/>
    <property type="evidence" value="ECO:0007669"/>
    <property type="project" value="InterPro"/>
</dbReference>
<dbReference type="AlphaFoldDB" id="A0A154W3B2"/>
<evidence type="ECO:0000256" key="4">
    <source>
        <dbReference type="RuleBase" id="RU361277"/>
    </source>
</evidence>
<dbReference type="InterPro" id="IPR050129">
    <property type="entry name" value="Zn_alcohol_dh"/>
</dbReference>
<accession>A0A154W3B2</accession>
<dbReference type="InterPro" id="IPR020843">
    <property type="entry name" value="ER"/>
</dbReference>
<dbReference type="Pfam" id="PF08240">
    <property type="entry name" value="ADH_N"/>
    <property type="match status" value="1"/>
</dbReference>
<comment type="caution">
    <text evidence="6">The sequence shown here is derived from an EMBL/GenBank/DDBJ whole genome shotgun (WGS) entry which is preliminary data.</text>
</comment>
<dbReference type="InterPro" id="IPR002328">
    <property type="entry name" value="ADH_Zn_CS"/>
</dbReference>
<dbReference type="OrthoDB" id="9773078at2"/>
<dbReference type="GO" id="GO:0016616">
    <property type="term" value="F:oxidoreductase activity, acting on the CH-OH group of donors, NAD or NADP as acceptor"/>
    <property type="evidence" value="ECO:0007669"/>
    <property type="project" value="UniProtKB-ARBA"/>
</dbReference>
<keyword evidence="3" id="KW-0560">Oxidoreductase</keyword>
<dbReference type="InterPro" id="IPR013154">
    <property type="entry name" value="ADH-like_N"/>
</dbReference>
<dbReference type="STRING" id="580166.AUP43_09130"/>
<gene>
    <name evidence="6" type="ORF">AUP43_09130</name>
</gene>
<dbReference type="RefSeq" id="WP_067556247.1">
    <property type="nucleotide sequence ID" value="NZ_LPXN01000109.1"/>
</dbReference>
<comment type="similarity">
    <text evidence="4">Belongs to the zinc-containing alcohol dehydrogenase family.</text>
</comment>
<evidence type="ECO:0000256" key="2">
    <source>
        <dbReference type="ARBA" id="ARBA00022833"/>
    </source>
</evidence>
<dbReference type="PANTHER" id="PTHR43401">
    <property type="entry name" value="L-THREONINE 3-DEHYDROGENASE"/>
    <property type="match status" value="1"/>
</dbReference>
<name>A0A154W3B2_9PROT</name>
<evidence type="ECO:0000313" key="6">
    <source>
        <dbReference type="EMBL" id="KZD07947.1"/>
    </source>
</evidence>
<keyword evidence="2 4" id="KW-0862">Zinc</keyword>
<dbReference type="Proteomes" id="UP000076400">
    <property type="component" value="Unassembled WGS sequence"/>
</dbReference>